<dbReference type="PROSITE" id="PS00141">
    <property type="entry name" value="ASP_PROTEASE"/>
    <property type="match status" value="1"/>
</dbReference>
<dbReference type="MEROPS" id="A01.069"/>
<dbReference type="PANTHER" id="PTHR47967">
    <property type="entry name" value="OS07G0603500 PROTEIN-RELATED"/>
    <property type="match status" value="1"/>
</dbReference>
<feature type="signal peptide" evidence="9">
    <location>
        <begin position="1"/>
        <end position="23"/>
    </location>
</feature>
<evidence type="ECO:0000256" key="9">
    <source>
        <dbReference type="SAM" id="SignalP"/>
    </source>
</evidence>
<dbReference type="FunFam" id="2.40.70.10:FF:000050">
    <property type="entry name" value="Aspartic proteinase CDR1"/>
    <property type="match status" value="1"/>
</dbReference>
<dbReference type="SUPFAM" id="SSF50630">
    <property type="entry name" value="Acid proteases"/>
    <property type="match status" value="1"/>
</dbReference>
<accession>A0A067KX75</accession>
<feature type="chain" id="PRO_5001639923" description="Peptidase A1 domain-containing protein" evidence="9">
    <location>
        <begin position="24"/>
        <end position="433"/>
    </location>
</feature>
<dbReference type="EMBL" id="KK914347">
    <property type="protein sequence ID" value="KDP39593.1"/>
    <property type="molecule type" value="Genomic_DNA"/>
</dbReference>
<keyword evidence="8" id="KW-0325">Glycoprotein</keyword>
<dbReference type="InterPro" id="IPR032799">
    <property type="entry name" value="TAXi_C"/>
</dbReference>
<evidence type="ECO:0000256" key="6">
    <source>
        <dbReference type="ARBA" id="ARBA00022750"/>
    </source>
</evidence>
<dbReference type="Pfam" id="PF14541">
    <property type="entry name" value="TAXi_C"/>
    <property type="match status" value="1"/>
</dbReference>
<dbReference type="InterPro" id="IPR021109">
    <property type="entry name" value="Peptidase_aspartic_dom_sf"/>
</dbReference>
<dbReference type="PANTHER" id="PTHR47967:SF66">
    <property type="entry name" value="ASPARTIC PROTEINASE CDR1-RELATED"/>
    <property type="match status" value="1"/>
</dbReference>
<evidence type="ECO:0000259" key="10">
    <source>
        <dbReference type="PROSITE" id="PS51767"/>
    </source>
</evidence>
<dbReference type="Proteomes" id="UP000027138">
    <property type="component" value="Unassembled WGS sequence"/>
</dbReference>
<dbReference type="AlphaFoldDB" id="A0A067KX75"/>
<keyword evidence="12" id="KW-1185">Reference proteome</keyword>
<dbReference type="InterPro" id="IPR051708">
    <property type="entry name" value="Plant_Aspart_Prot_A1"/>
</dbReference>
<dbReference type="InterPro" id="IPR033121">
    <property type="entry name" value="PEPTIDASE_A1"/>
</dbReference>
<evidence type="ECO:0000256" key="8">
    <source>
        <dbReference type="ARBA" id="ARBA00023180"/>
    </source>
</evidence>
<dbReference type="Gene3D" id="2.40.70.10">
    <property type="entry name" value="Acid Proteases"/>
    <property type="match status" value="2"/>
</dbReference>
<dbReference type="GO" id="GO:0004190">
    <property type="term" value="F:aspartic-type endopeptidase activity"/>
    <property type="evidence" value="ECO:0007669"/>
    <property type="project" value="UniProtKB-KW"/>
</dbReference>
<protein>
    <recommendedName>
        <fullName evidence="10">Peptidase A1 domain-containing protein</fullName>
    </recommendedName>
</protein>
<gene>
    <name evidence="11" type="ORF">JCGZ_02613</name>
</gene>
<dbReference type="InterPro" id="IPR034161">
    <property type="entry name" value="Pepsin-like_plant"/>
</dbReference>
<keyword evidence="5 9" id="KW-0732">Signal</keyword>
<name>A0A067KX75_JATCU</name>
<evidence type="ECO:0000256" key="3">
    <source>
        <dbReference type="ARBA" id="ARBA00022525"/>
    </source>
</evidence>
<keyword evidence="3" id="KW-0964">Secreted</keyword>
<evidence type="ECO:0000256" key="1">
    <source>
        <dbReference type="ARBA" id="ARBA00004613"/>
    </source>
</evidence>
<reference evidence="11 12" key="1">
    <citation type="journal article" date="2014" name="PLoS ONE">
        <title>Global Analysis of Gene Expression Profiles in Physic Nut (Jatropha curcas L.) Seedlings Exposed to Salt Stress.</title>
        <authorList>
            <person name="Zhang L."/>
            <person name="Zhang C."/>
            <person name="Wu P."/>
            <person name="Chen Y."/>
            <person name="Li M."/>
            <person name="Jiang H."/>
            <person name="Wu G."/>
        </authorList>
    </citation>
    <scope>NUCLEOTIDE SEQUENCE [LARGE SCALE GENOMIC DNA]</scope>
    <source>
        <strain evidence="12">cv. GZQX0401</strain>
        <tissue evidence="11">Young leaves</tissue>
    </source>
</reference>
<comment type="similarity">
    <text evidence="2">Belongs to the peptidase A1 family.</text>
</comment>
<dbReference type="KEGG" id="jcu:105632521"/>
<dbReference type="FunFam" id="2.40.70.10:FF:000016">
    <property type="entry name" value="Probable aspartic protease At2g35615"/>
    <property type="match status" value="1"/>
</dbReference>
<evidence type="ECO:0000313" key="12">
    <source>
        <dbReference type="Proteomes" id="UP000027138"/>
    </source>
</evidence>
<evidence type="ECO:0000256" key="2">
    <source>
        <dbReference type="ARBA" id="ARBA00007447"/>
    </source>
</evidence>
<comment type="subcellular location">
    <subcellularLocation>
        <location evidence="1">Secreted</location>
    </subcellularLocation>
</comment>
<evidence type="ECO:0000256" key="5">
    <source>
        <dbReference type="ARBA" id="ARBA00022729"/>
    </source>
</evidence>
<evidence type="ECO:0000313" key="11">
    <source>
        <dbReference type="EMBL" id="KDP39593.1"/>
    </source>
</evidence>
<dbReference type="GO" id="GO:0006508">
    <property type="term" value="P:proteolysis"/>
    <property type="evidence" value="ECO:0007669"/>
    <property type="project" value="UniProtKB-KW"/>
</dbReference>
<dbReference type="GO" id="GO:0005576">
    <property type="term" value="C:extracellular region"/>
    <property type="evidence" value="ECO:0007669"/>
    <property type="project" value="UniProtKB-SubCell"/>
</dbReference>
<sequence length="433" mass="46022">MTPSIVLAIFTLVLSSIISSIDASSKGGFSVELINRDSVSSPFYNPDETDTQRLANALHRSMSRVHRFTQTISTTSAQSELISAQGEYLMRISIGTPAFEILAIADTGSDLIWTQCEPCEECYEQDAPLFNPESSSTYRDLSCSSSSCKLLGEESSCSRNGTCHYSYSYGDKSYTNGNVAADTITLGSTTGRSVALPRSIFGCGHDNAGTFNKKDSGIIGLGGGSVSLISQLGSQIDGKFSYCLVPISSTTGTSSKINFGQNGVVSGQGVVSTPLVSKNPDTFYFLTLEAISVGNKRIEFEGSSFGTTEGNIIIDSGTTLTLVPPDFFSELSSAIDDVVKGTRVDDPNGILSLCYSSISEVSLPTLTVHFSGADVKLNPLNTFVQVSDGVVCLAFGSIESGAIYGNLSQMNFLIGYDLEEKTVSFKPTDCTQH</sequence>
<dbReference type="InterPro" id="IPR001969">
    <property type="entry name" value="Aspartic_peptidase_AS"/>
</dbReference>
<keyword evidence="4" id="KW-0645">Protease</keyword>
<dbReference type="InterPro" id="IPR032861">
    <property type="entry name" value="TAXi_N"/>
</dbReference>
<dbReference type="Pfam" id="PF14543">
    <property type="entry name" value="TAXi_N"/>
    <property type="match status" value="1"/>
</dbReference>
<feature type="domain" description="Peptidase A1" evidence="10">
    <location>
        <begin position="88"/>
        <end position="426"/>
    </location>
</feature>
<dbReference type="CDD" id="cd05476">
    <property type="entry name" value="pepsin_A_like_plant"/>
    <property type="match status" value="1"/>
</dbReference>
<evidence type="ECO:0000256" key="4">
    <source>
        <dbReference type="ARBA" id="ARBA00022670"/>
    </source>
</evidence>
<organism evidence="11 12">
    <name type="scientific">Jatropha curcas</name>
    <name type="common">Barbados nut</name>
    <dbReference type="NCBI Taxonomy" id="180498"/>
    <lineage>
        <taxon>Eukaryota</taxon>
        <taxon>Viridiplantae</taxon>
        <taxon>Streptophyta</taxon>
        <taxon>Embryophyta</taxon>
        <taxon>Tracheophyta</taxon>
        <taxon>Spermatophyta</taxon>
        <taxon>Magnoliopsida</taxon>
        <taxon>eudicotyledons</taxon>
        <taxon>Gunneridae</taxon>
        <taxon>Pentapetalae</taxon>
        <taxon>rosids</taxon>
        <taxon>fabids</taxon>
        <taxon>Malpighiales</taxon>
        <taxon>Euphorbiaceae</taxon>
        <taxon>Crotonoideae</taxon>
        <taxon>Jatropheae</taxon>
        <taxon>Jatropha</taxon>
    </lineage>
</organism>
<dbReference type="PROSITE" id="PS51767">
    <property type="entry name" value="PEPTIDASE_A1"/>
    <property type="match status" value="1"/>
</dbReference>
<evidence type="ECO:0000256" key="7">
    <source>
        <dbReference type="ARBA" id="ARBA00022801"/>
    </source>
</evidence>
<proteinExistence type="inferred from homology"/>
<keyword evidence="7" id="KW-0378">Hydrolase</keyword>
<dbReference type="OrthoDB" id="816532at2759"/>
<keyword evidence="6" id="KW-0064">Aspartyl protease</keyword>